<keyword evidence="4 5" id="KW-0472">Membrane</keyword>
<dbReference type="GO" id="GO:0000324">
    <property type="term" value="C:fungal-type vacuole"/>
    <property type="evidence" value="ECO:0007669"/>
    <property type="project" value="TreeGrafter"/>
</dbReference>
<evidence type="ECO:0000256" key="4">
    <source>
        <dbReference type="ARBA" id="ARBA00023136"/>
    </source>
</evidence>
<evidence type="ECO:0000256" key="1">
    <source>
        <dbReference type="ARBA" id="ARBA00004141"/>
    </source>
</evidence>
<protein>
    <submittedName>
        <fullName evidence="6 8">RTA1 domain protein</fullName>
    </submittedName>
</protein>
<evidence type="ECO:0000256" key="2">
    <source>
        <dbReference type="ARBA" id="ARBA00022692"/>
    </source>
</evidence>
<feature type="transmembrane region" description="Helical" evidence="5">
    <location>
        <begin position="54"/>
        <end position="76"/>
    </location>
</feature>
<dbReference type="Proteomes" id="UP000504638">
    <property type="component" value="Unplaced"/>
</dbReference>
<reference evidence="8" key="3">
    <citation type="submission" date="2025-04" db="UniProtKB">
        <authorList>
            <consortium name="RefSeq"/>
        </authorList>
    </citation>
    <scope>IDENTIFICATION</scope>
    <source>
        <strain evidence="8">CBS 781.70</strain>
    </source>
</reference>
<reference evidence="6 8" key="1">
    <citation type="submission" date="2020-01" db="EMBL/GenBank/DDBJ databases">
        <authorList>
            <consortium name="DOE Joint Genome Institute"/>
            <person name="Haridas S."/>
            <person name="Albert R."/>
            <person name="Binder M."/>
            <person name="Bloem J."/>
            <person name="Labutti K."/>
            <person name="Salamov A."/>
            <person name="Andreopoulos B."/>
            <person name="Baker S.E."/>
            <person name="Barry K."/>
            <person name="Bills G."/>
            <person name="Bluhm B.H."/>
            <person name="Cannon C."/>
            <person name="Castanera R."/>
            <person name="Culley D.E."/>
            <person name="Daum C."/>
            <person name="Ezra D."/>
            <person name="Gonzalez J.B."/>
            <person name="Henrissat B."/>
            <person name="Kuo A."/>
            <person name="Liang C."/>
            <person name="Lipzen A."/>
            <person name="Lutzoni F."/>
            <person name="Magnuson J."/>
            <person name="Mondo S."/>
            <person name="Nolan M."/>
            <person name="Ohm R."/>
            <person name="Pangilinan J."/>
            <person name="Park H.-J."/>
            <person name="Ramirez L."/>
            <person name="Alfaro M."/>
            <person name="Sun H."/>
            <person name="Tritt A."/>
            <person name="Yoshinaga Y."/>
            <person name="Zwiers L.-H."/>
            <person name="Turgeon B.G."/>
            <person name="Goodwin S.B."/>
            <person name="Spatafora J.W."/>
            <person name="Crous P.W."/>
            <person name="Grigoriev I.V."/>
        </authorList>
    </citation>
    <scope>NUCLEOTIDE SEQUENCE</scope>
    <source>
        <strain evidence="6 8">CBS 781.70</strain>
    </source>
</reference>
<dbReference type="GO" id="GO:0005886">
    <property type="term" value="C:plasma membrane"/>
    <property type="evidence" value="ECO:0007669"/>
    <property type="project" value="TreeGrafter"/>
</dbReference>
<feature type="transmembrane region" description="Helical" evidence="5">
    <location>
        <begin position="20"/>
        <end position="42"/>
    </location>
</feature>
<name>A0A6G1FVW7_9PEZI</name>
<feature type="transmembrane region" description="Helical" evidence="5">
    <location>
        <begin position="88"/>
        <end position="109"/>
    </location>
</feature>
<evidence type="ECO:0000313" key="6">
    <source>
        <dbReference type="EMBL" id="KAF1809832.1"/>
    </source>
</evidence>
<gene>
    <name evidence="6 8" type="ORF">P152DRAFT_152074</name>
</gene>
<organism evidence="6">
    <name type="scientific">Eremomyces bilateralis CBS 781.70</name>
    <dbReference type="NCBI Taxonomy" id="1392243"/>
    <lineage>
        <taxon>Eukaryota</taxon>
        <taxon>Fungi</taxon>
        <taxon>Dikarya</taxon>
        <taxon>Ascomycota</taxon>
        <taxon>Pezizomycotina</taxon>
        <taxon>Dothideomycetes</taxon>
        <taxon>Dothideomycetes incertae sedis</taxon>
        <taxon>Eremomycetales</taxon>
        <taxon>Eremomycetaceae</taxon>
        <taxon>Eremomyces</taxon>
    </lineage>
</organism>
<evidence type="ECO:0000313" key="8">
    <source>
        <dbReference type="RefSeq" id="XP_033531463.1"/>
    </source>
</evidence>
<proteinExistence type="predicted"/>
<keyword evidence="2 5" id="KW-0812">Transmembrane</keyword>
<feature type="transmembrane region" description="Helical" evidence="5">
    <location>
        <begin position="172"/>
        <end position="190"/>
    </location>
</feature>
<feature type="transmembrane region" description="Helical" evidence="5">
    <location>
        <begin position="256"/>
        <end position="276"/>
    </location>
</feature>
<dbReference type="EMBL" id="ML975170">
    <property type="protein sequence ID" value="KAF1809832.1"/>
    <property type="molecule type" value="Genomic_DNA"/>
</dbReference>
<feature type="transmembrane region" description="Helical" evidence="5">
    <location>
        <begin position="220"/>
        <end position="241"/>
    </location>
</feature>
<evidence type="ECO:0000313" key="7">
    <source>
        <dbReference type="Proteomes" id="UP000504638"/>
    </source>
</evidence>
<comment type="subcellular location">
    <subcellularLocation>
        <location evidence="1">Membrane</location>
        <topology evidence="1">Multi-pass membrane protein</topology>
    </subcellularLocation>
</comment>
<feature type="transmembrane region" description="Helical" evidence="5">
    <location>
        <begin position="130"/>
        <end position="152"/>
    </location>
</feature>
<dbReference type="AlphaFoldDB" id="A0A6G1FVW7"/>
<evidence type="ECO:0000256" key="5">
    <source>
        <dbReference type="SAM" id="Phobius"/>
    </source>
</evidence>
<reference evidence="8" key="2">
    <citation type="submission" date="2020-04" db="EMBL/GenBank/DDBJ databases">
        <authorList>
            <consortium name="NCBI Genome Project"/>
        </authorList>
    </citation>
    <scope>NUCLEOTIDE SEQUENCE</scope>
    <source>
        <strain evidence="8">CBS 781.70</strain>
    </source>
</reference>
<dbReference type="OrthoDB" id="4521223at2759"/>
<dbReference type="RefSeq" id="XP_033531463.1">
    <property type="nucleotide sequence ID" value="XM_033673938.1"/>
</dbReference>
<keyword evidence="3 5" id="KW-1133">Transmembrane helix</keyword>
<accession>A0A6G1FVW7</accession>
<evidence type="ECO:0000256" key="3">
    <source>
        <dbReference type="ARBA" id="ARBA00022989"/>
    </source>
</evidence>
<dbReference type="PANTHER" id="PTHR31465:SF8">
    <property type="entry name" value="DOMAIN PROTEIN, PUTATIVE (AFU_ORTHOLOGUE AFUA_6G14140)-RELATED"/>
    <property type="match status" value="1"/>
</dbReference>
<dbReference type="Pfam" id="PF04479">
    <property type="entry name" value="RTA1"/>
    <property type="match status" value="1"/>
</dbReference>
<keyword evidence="7" id="KW-1185">Reference proteome</keyword>
<dbReference type="InterPro" id="IPR007568">
    <property type="entry name" value="RTA1"/>
</dbReference>
<sequence length="318" mass="34708">MSGEQPIQCTIDTCPVSESIYGYAPGLGENVFFTILFAVLAVAHAVQGSLHKTWSFLIAMCLGSASEAIGHGGRIILHSDAFNDSGFYIQIILLTIAPAFLAAGIYLCLKHLVITFGEDLSRIRPKFYTWIFISCDFVSLALQGAGGGVAATADDGDKAMLDAGNNLMLAGLSFQVFTLAVFALMAGDYFNRVLQDVKKNGGGRLNPATTTLRNSLNFKLFCASLTLSYVAIMIRCVYRIIEMAGGWGNPIMQKEGLFIGLDSTMCALAVLVFNFWHPGRSFNYQGFGHRAIGENQPDIMLEEHKNSSDESTNYRYRD</sequence>
<dbReference type="PANTHER" id="PTHR31465">
    <property type="entry name" value="PROTEIN RTA1-RELATED"/>
    <property type="match status" value="1"/>
</dbReference>
<dbReference type="GeneID" id="54414508"/>